<dbReference type="InterPro" id="IPR036397">
    <property type="entry name" value="RNaseH_sf"/>
</dbReference>
<evidence type="ECO:0000313" key="6">
    <source>
        <dbReference type="Proteomes" id="UP000471152"/>
    </source>
</evidence>
<name>A0A6P0EVU6_9ACTN</name>
<dbReference type="AlphaFoldDB" id="A0A6P0EVU6"/>
<feature type="non-terminal residue" evidence="3">
    <location>
        <position position="174"/>
    </location>
</feature>
<proteinExistence type="predicted"/>
<evidence type="ECO:0000313" key="4">
    <source>
        <dbReference type="EMBL" id="NEN52073.1"/>
    </source>
</evidence>
<dbReference type="EMBL" id="JAAGWB010000038">
    <property type="protein sequence ID" value="NEN52073.1"/>
    <property type="molecule type" value="Genomic_DNA"/>
</dbReference>
<dbReference type="GO" id="GO:0003676">
    <property type="term" value="F:nucleic acid binding"/>
    <property type="evidence" value="ECO:0007669"/>
    <property type="project" value="InterPro"/>
</dbReference>
<evidence type="ECO:0000256" key="1">
    <source>
        <dbReference type="ARBA" id="ARBA00002286"/>
    </source>
</evidence>
<accession>A0A6P0EVU6</accession>
<dbReference type="Proteomes" id="UP000468828">
    <property type="component" value="Unassembled WGS sequence"/>
</dbReference>
<feature type="domain" description="Integrase catalytic" evidence="2">
    <location>
        <begin position="122"/>
        <end position="174"/>
    </location>
</feature>
<comment type="function">
    <text evidence="1">Involved in the transposition of the insertion sequence.</text>
</comment>
<sequence length="174" mass="19003">MGFRLVRELAADGFPVAVTCRVLRVSRSGFYEFAGRPPSPRAVADAALTSTITKVHAGSRATYGAPRVHAELRLGLGLACGRKRVARLMRTAGLVGVSHRRKHHRTGPLPAVHDDLVQRRFTAEAPDRLWATDITEHPTAEGKVYCAAVLDVFTRTIVGWSIADHMRSELVVDA</sequence>
<dbReference type="NCBIfam" id="NF033516">
    <property type="entry name" value="transpos_IS3"/>
    <property type="match status" value="1"/>
</dbReference>
<dbReference type="GO" id="GO:0015074">
    <property type="term" value="P:DNA integration"/>
    <property type="evidence" value="ECO:0007669"/>
    <property type="project" value="InterPro"/>
</dbReference>
<dbReference type="PANTHER" id="PTHR46889">
    <property type="entry name" value="TRANSPOSASE INSF FOR INSERTION SEQUENCE IS3B-RELATED"/>
    <property type="match status" value="1"/>
</dbReference>
<reference evidence="3 5" key="1">
    <citation type="submission" date="2020-01" db="EMBL/GenBank/DDBJ databases">
        <title>the WGS Modestobacter muralis CPCC 204518.</title>
        <authorList>
            <person name="Jiang Z."/>
        </authorList>
    </citation>
    <scope>NUCLEOTIDE SEQUENCE [LARGE SCALE GENOMIC DNA]</scope>
    <source>
        <strain evidence="3 5">DSM 100205</strain>
    </source>
</reference>
<dbReference type="Gene3D" id="3.30.420.10">
    <property type="entry name" value="Ribonuclease H-like superfamily/Ribonuclease H"/>
    <property type="match status" value="1"/>
</dbReference>
<keyword evidence="5" id="KW-1185">Reference proteome</keyword>
<evidence type="ECO:0000259" key="2">
    <source>
        <dbReference type="PROSITE" id="PS50994"/>
    </source>
</evidence>
<evidence type="ECO:0000313" key="5">
    <source>
        <dbReference type="Proteomes" id="UP000468828"/>
    </source>
</evidence>
<dbReference type="PROSITE" id="PS50994">
    <property type="entry name" value="INTEGRASE"/>
    <property type="match status" value="1"/>
</dbReference>
<dbReference type="SUPFAM" id="SSF53098">
    <property type="entry name" value="Ribonuclease H-like"/>
    <property type="match status" value="1"/>
</dbReference>
<evidence type="ECO:0000313" key="3">
    <source>
        <dbReference type="EMBL" id="NEK95185.1"/>
    </source>
</evidence>
<dbReference type="InterPro" id="IPR048020">
    <property type="entry name" value="Transpos_IS3"/>
</dbReference>
<protein>
    <submittedName>
        <fullName evidence="3">IS3 family transposase</fullName>
    </submittedName>
</protein>
<dbReference type="InterPro" id="IPR025948">
    <property type="entry name" value="HTH-like_dom"/>
</dbReference>
<dbReference type="Pfam" id="PF13276">
    <property type="entry name" value="HTH_21"/>
    <property type="match status" value="1"/>
</dbReference>
<dbReference type="PANTHER" id="PTHR46889:SF4">
    <property type="entry name" value="TRANSPOSASE INSO FOR INSERTION SEQUENCE ELEMENT IS911B-RELATED"/>
    <property type="match status" value="1"/>
</dbReference>
<dbReference type="InterPro" id="IPR012337">
    <property type="entry name" value="RNaseH-like_sf"/>
</dbReference>
<comment type="caution">
    <text evidence="3">The sequence shown here is derived from an EMBL/GenBank/DDBJ whole genome shotgun (WGS) entry which is preliminary data.</text>
</comment>
<dbReference type="InterPro" id="IPR001584">
    <property type="entry name" value="Integrase_cat-core"/>
</dbReference>
<dbReference type="Proteomes" id="UP000471152">
    <property type="component" value="Unassembled WGS sequence"/>
</dbReference>
<dbReference type="Pfam" id="PF00665">
    <property type="entry name" value="rve"/>
    <property type="match status" value="1"/>
</dbReference>
<gene>
    <name evidence="4" type="ORF">G3R41_14205</name>
    <name evidence="3" type="ORF">GCU67_13555</name>
</gene>
<dbReference type="InterPro" id="IPR050900">
    <property type="entry name" value="Transposase_IS3/IS150/IS904"/>
</dbReference>
<dbReference type="EMBL" id="JAAGWH010000036">
    <property type="protein sequence ID" value="NEK95185.1"/>
    <property type="molecule type" value="Genomic_DNA"/>
</dbReference>
<organism evidence="3 5">
    <name type="scientific">Modestobacter muralis</name>
    <dbReference type="NCBI Taxonomy" id="1608614"/>
    <lineage>
        <taxon>Bacteria</taxon>
        <taxon>Bacillati</taxon>
        <taxon>Actinomycetota</taxon>
        <taxon>Actinomycetes</taxon>
        <taxon>Geodermatophilales</taxon>
        <taxon>Geodermatophilaceae</taxon>
        <taxon>Modestobacter</taxon>
    </lineage>
</organism>
<reference evidence="4 6" key="2">
    <citation type="submission" date="2020-02" db="EMBL/GenBank/DDBJ databases">
        <title>The WGS of Modestobacter muralis DSM 100205.</title>
        <authorList>
            <person name="Jiang Z."/>
        </authorList>
    </citation>
    <scope>NUCLEOTIDE SEQUENCE [LARGE SCALE GENOMIC DNA]</scope>
    <source>
        <strain evidence="4 6">DSM 100205</strain>
    </source>
</reference>